<gene>
    <name evidence="2" type="ORF">DWX20_05465</name>
</gene>
<dbReference type="SMART" id="SM00842">
    <property type="entry name" value="FtsA"/>
    <property type="match status" value="1"/>
</dbReference>
<dbReference type="GO" id="GO:0051301">
    <property type="term" value="P:cell division"/>
    <property type="evidence" value="ECO:0007669"/>
    <property type="project" value="UniProtKB-KW"/>
</dbReference>
<dbReference type="RefSeq" id="WP_006525421.1">
    <property type="nucleotide sequence ID" value="NZ_CABJCF010000002.1"/>
</dbReference>
<dbReference type="InterPro" id="IPR043129">
    <property type="entry name" value="ATPase_NBD"/>
</dbReference>
<evidence type="ECO:0000259" key="1">
    <source>
        <dbReference type="SMART" id="SM00842"/>
    </source>
</evidence>
<dbReference type="Gene3D" id="3.30.1490.300">
    <property type="match status" value="1"/>
</dbReference>
<comment type="caution">
    <text evidence="2">The sequence shown here is derived from an EMBL/GenBank/DDBJ whole genome shotgun (WGS) entry which is preliminary data.</text>
</comment>
<dbReference type="Gene3D" id="3.30.420.40">
    <property type="match status" value="2"/>
</dbReference>
<proteinExistence type="predicted"/>
<protein>
    <submittedName>
        <fullName evidence="2">Cell division protein FtsA</fullName>
    </submittedName>
</protein>
<dbReference type="PANTHER" id="PTHR32432">
    <property type="entry name" value="CELL DIVISION PROTEIN FTSA-RELATED"/>
    <property type="match status" value="1"/>
</dbReference>
<reference evidence="2 3" key="1">
    <citation type="submission" date="2018-08" db="EMBL/GenBank/DDBJ databases">
        <title>A genome reference for cultivated species of the human gut microbiota.</title>
        <authorList>
            <person name="Zou Y."/>
            <person name="Xue W."/>
            <person name="Luo G."/>
        </authorList>
    </citation>
    <scope>NUCLEOTIDE SEQUENCE [LARGE SCALE GENOMIC DNA]</scope>
    <source>
        <strain evidence="2 3">AF18-46</strain>
    </source>
</reference>
<dbReference type="Proteomes" id="UP000284731">
    <property type="component" value="Unassembled WGS sequence"/>
</dbReference>
<dbReference type="AlphaFoldDB" id="A0A412PFL3"/>
<dbReference type="InterPro" id="IPR003494">
    <property type="entry name" value="SHS2_FtsA"/>
</dbReference>
<dbReference type="InterPro" id="IPR050696">
    <property type="entry name" value="FtsA/MreB"/>
</dbReference>
<dbReference type="EMBL" id="QRWX01000002">
    <property type="protein sequence ID" value="RGT56254.1"/>
    <property type="molecule type" value="Genomic_DNA"/>
</dbReference>
<keyword evidence="2" id="KW-0132">Cell division</keyword>
<evidence type="ECO:0000313" key="3">
    <source>
        <dbReference type="Proteomes" id="UP000284731"/>
    </source>
</evidence>
<keyword evidence="2" id="KW-0131">Cell cycle</keyword>
<organism evidence="2 3">
    <name type="scientific">Solobacterium moorei</name>
    <dbReference type="NCBI Taxonomy" id="102148"/>
    <lineage>
        <taxon>Bacteria</taxon>
        <taxon>Bacillati</taxon>
        <taxon>Bacillota</taxon>
        <taxon>Erysipelotrichia</taxon>
        <taxon>Erysipelotrichales</taxon>
        <taxon>Erysipelotrichaceae</taxon>
        <taxon>Solobacterium</taxon>
    </lineage>
</organism>
<accession>A0A412PFL3</accession>
<dbReference type="Pfam" id="PF02491">
    <property type="entry name" value="SHS2_FTSA"/>
    <property type="match status" value="1"/>
</dbReference>
<evidence type="ECO:0000313" key="2">
    <source>
        <dbReference type="EMBL" id="RGT56254.1"/>
    </source>
</evidence>
<name>A0A412PFL3_9FIRM</name>
<dbReference type="SUPFAM" id="SSF53067">
    <property type="entry name" value="Actin-like ATPase domain"/>
    <property type="match status" value="2"/>
</dbReference>
<feature type="domain" description="SHS2" evidence="1">
    <location>
        <begin position="7"/>
        <end position="194"/>
    </location>
</feature>
<sequence>MTDKQIYAAIEAADHEVRLVIGEFFNTRFNIIKVERVPCSGLSYNGITDQQALIGSIKQAIASAKKMVGASVQQVILAIPAFNLKRISLKSTVDIEGIDGTVTIQDVRNAIKKAEAVNIGDDSVLIQTVCVKYTVNGMTTRRIPLGEKCSQLIVDIDLLCADRKFAYDLVTCVEKTGLKVMDIFADIYAVGKEAALFEQSVDRQVIVLKVERDATTLGLLYKGRFAASTILPMGLGNIANAAVEKYGINMKNAIELIKYSARLDQTVCSSNIIHIWNDNGENRTISEQELVDCIRPNIETWLNAITETCEGILQAGETTVIITGEGGETIGLENLLSKRLNVEVRDYIPETLGGRNAALTACLGLFYAYQDRLPIIGQTENSLDLDAFIKNVSYRDRKVETTKEDTLTNKLKGLFLDGKK</sequence>